<keyword evidence="3" id="KW-1185">Reference proteome</keyword>
<feature type="compositionally biased region" description="Basic and acidic residues" evidence="1">
    <location>
        <begin position="94"/>
        <end position="124"/>
    </location>
</feature>
<feature type="compositionally biased region" description="Polar residues" evidence="1">
    <location>
        <begin position="21"/>
        <end position="30"/>
    </location>
</feature>
<feature type="region of interest" description="Disordered" evidence="1">
    <location>
        <begin position="1"/>
        <end position="30"/>
    </location>
</feature>
<dbReference type="OrthoDB" id="500682at2759"/>
<dbReference type="Proteomes" id="UP000198341">
    <property type="component" value="Chromosome 6"/>
</dbReference>
<evidence type="ECO:0000313" key="2">
    <source>
        <dbReference type="EMBL" id="CCO16956.1"/>
    </source>
</evidence>
<dbReference type="EMBL" id="FO082273">
    <property type="protein sequence ID" value="CCO16956.1"/>
    <property type="molecule type" value="Genomic_DNA"/>
</dbReference>
<dbReference type="GeneID" id="19015095"/>
<feature type="compositionally biased region" description="Low complexity" evidence="1">
    <location>
        <begin position="125"/>
        <end position="136"/>
    </location>
</feature>
<dbReference type="KEGG" id="bpg:Bathy06g01150"/>
<evidence type="ECO:0000313" key="3">
    <source>
        <dbReference type="Proteomes" id="UP000198341"/>
    </source>
</evidence>
<reference evidence="2 3" key="1">
    <citation type="submission" date="2011-10" db="EMBL/GenBank/DDBJ databases">
        <authorList>
            <person name="Genoscope - CEA"/>
        </authorList>
    </citation>
    <scope>NUCLEOTIDE SEQUENCE [LARGE SCALE GENOMIC DNA]</scope>
    <source>
        <strain evidence="2 3">RCC 1105</strain>
    </source>
</reference>
<organism evidence="2 3">
    <name type="scientific">Bathycoccus prasinos</name>
    <dbReference type="NCBI Taxonomy" id="41875"/>
    <lineage>
        <taxon>Eukaryota</taxon>
        <taxon>Viridiplantae</taxon>
        <taxon>Chlorophyta</taxon>
        <taxon>Mamiellophyceae</taxon>
        <taxon>Mamiellales</taxon>
        <taxon>Bathycoccaceae</taxon>
        <taxon>Bathycoccus</taxon>
    </lineage>
</organism>
<accession>K8EG26</accession>
<feature type="region of interest" description="Disordered" evidence="1">
    <location>
        <begin position="153"/>
        <end position="183"/>
    </location>
</feature>
<feature type="compositionally biased region" description="Polar residues" evidence="1">
    <location>
        <begin position="1"/>
        <end position="11"/>
    </location>
</feature>
<proteinExistence type="predicted"/>
<gene>
    <name evidence="2" type="ORF">Bathy06g01150</name>
</gene>
<sequence>MTSFGATTTTADNRDKERLTGGNNENNNKSTLFGGKVAIVAATACATLALAPFCYLQGARSAIAASNNANILLPLKAENDGRLTSSSFSSSSSRSHEQRRATDYGIERESKLGEKSSKSVDVKRNNNNNKINNNKRAATTSFAKKFVEAYEHEKVEQRRRRSSSESASSSSSSSSSSKSNLISALGSSKSKVPIYVIALEDRPEEFEKYEAIRTVFPTAEPTHGIDPLQWPNRIEDAQYAVKGLRSYMQTHKSDPALVDFLKVRQEPFVPSGLSYGKEDDISPGVNWIDQFDNFREHPWLMAIDHRESDGKLTEEEVGRAHHIGCLFAHLYQWQLMLDRGEKKALIFESDAPRIMEAIPFWASEQVAEHAPVDTDILLIRAQHVGEKPPGPLATTFIATNPNDSSEKQTINIHKYKSAGAGAGLEAYVVSSNFAKKAQAYLARHGADMIDGYIIKLCQSSYKHAIYERAYYSMYHEDMFLEPYDAAHPKPTVFNCYVASTPDKAD</sequence>
<evidence type="ECO:0000256" key="1">
    <source>
        <dbReference type="SAM" id="MobiDB-lite"/>
    </source>
</evidence>
<protein>
    <submittedName>
        <fullName evidence="2">Uncharacterized protein</fullName>
    </submittedName>
</protein>
<feature type="compositionally biased region" description="Low complexity" evidence="1">
    <location>
        <begin position="164"/>
        <end position="183"/>
    </location>
</feature>
<dbReference type="AlphaFoldDB" id="K8EG26"/>
<feature type="region of interest" description="Disordered" evidence="1">
    <location>
        <begin position="83"/>
        <end position="137"/>
    </location>
</feature>
<dbReference type="RefSeq" id="XP_007512356.1">
    <property type="nucleotide sequence ID" value="XM_007512294.1"/>
</dbReference>
<name>K8EG26_9CHLO</name>